<evidence type="ECO:0000313" key="6">
    <source>
        <dbReference type="Proteomes" id="UP000628442"/>
    </source>
</evidence>
<evidence type="ECO:0000256" key="1">
    <source>
        <dbReference type="SAM" id="Coils"/>
    </source>
</evidence>
<reference evidence="3" key="3">
    <citation type="submission" date="2022-12" db="EMBL/GenBank/DDBJ databases">
        <authorList>
            <person name="Sun Q."/>
            <person name="Kim S."/>
        </authorList>
    </citation>
    <scope>NUCLEOTIDE SEQUENCE</scope>
    <source>
        <strain evidence="3">KCTC 12343</strain>
    </source>
</reference>
<evidence type="ECO:0000313" key="4">
    <source>
        <dbReference type="EMBL" id="QBI03955.1"/>
    </source>
</evidence>
<organism evidence="3 6">
    <name type="scientific">Pseudoduganella albidiflava</name>
    <dbReference type="NCBI Taxonomy" id="321983"/>
    <lineage>
        <taxon>Bacteria</taxon>
        <taxon>Pseudomonadati</taxon>
        <taxon>Pseudomonadota</taxon>
        <taxon>Betaproteobacteria</taxon>
        <taxon>Burkholderiales</taxon>
        <taxon>Oxalobacteraceae</taxon>
        <taxon>Telluria group</taxon>
        <taxon>Pseudoduganella</taxon>
    </lineage>
</organism>
<gene>
    <name evidence="4" type="ORF">EYF70_26420</name>
    <name evidence="3" type="ORF">GCM10007387_01180</name>
</gene>
<reference evidence="3" key="1">
    <citation type="journal article" date="2014" name="Int. J. Syst. Evol. Microbiol.">
        <title>Complete genome sequence of Corynebacterium casei LMG S-19264T (=DSM 44701T), isolated from a smear-ripened cheese.</title>
        <authorList>
            <consortium name="US DOE Joint Genome Institute (JGI-PGF)"/>
            <person name="Walter F."/>
            <person name="Albersmeier A."/>
            <person name="Kalinowski J."/>
            <person name="Ruckert C."/>
        </authorList>
    </citation>
    <scope>NUCLEOTIDE SEQUENCE</scope>
    <source>
        <strain evidence="3">KCTC 12343</strain>
    </source>
</reference>
<keyword evidence="2" id="KW-1133">Transmembrane helix</keyword>
<accession>A0A411X532</accession>
<keyword evidence="2" id="KW-0472">Membrane</keyword>
<dbReference type="Proteomes" id="UP000292307">
    <property type="component" value="Chromosome"/>
</dbReference>
<feature type="transmembrane region" description="Helical" evidence="2">
    <location>
        <begin position="399"/>
        <end position="427"/>
    </location>
</feature>
<dbReference type="EMBL" id="BMWV01000001">
    <property type="protein sequence ID" value="GGY23548.1"/>
    <property type="molecule type" value="Genomic_DNA"/>
</dbReference>
<reference evidence="4 5" key="2">
    <citation type="submission" date="2019-02" db="EMBL/GenBank/DDBJ databases">
        <title>Draft Genome Sequences of Six Type Strains of the Genus Massilia.</title>
        <authorList>
            <person name="Miess H."/>
            <person name="Frediansyhah A."/>
            <person name="Gross H."/>
        </authorList>
    </citation>
    <scope>NUCLEOTIDE SEQUENCE [LARGE SCALE GENOMIC DNA]</scope>
    <source>
        <strain evidence="4 5">DSM 17472</strain>
    </source>
</reference>
<dbReference type="OrthoDB" id="8734525at2"/>
<evidence type="ECO:0000313" key="5">
    <source>
        <dbReference type="Proteomes" id="UP000292307"/>
    </source>
</evidence>
<protein>
    <submittedName>
        <fullName evidence="3">Uncharacterized protein</fullName>
    </submittedName>
</protein>
<evidence type="ECO:0000313" key="3">
    <source>
        <dbReference type="EMBL" id="GGY23548.1"/>
    </source>
</evidence>
<evidence type="ECO:0000256" key="2">
    <source>
        <dbReference type="SAM" id="Phobius"/>
    </source>
</evidence>
<dbReference type="EMBL" id="CP036401">
    <property type="protein sequence ID" value="QBI03955.1"/>
    <property type="molecule type" value="Genomic_DNA"/>
</dbReference>
<dbReference type="RefSeq" id="WP_131148045.1">
    <property type="nucleotide sequence ID" value="NZ_BMWV01000001.1"/>
</dbReference>
<keyword evidence="5" id="KW-1185">Reference proteome</keyword>
<dbReference type="AlphaFoldDB" id="A0A411X532"/>
<sequence length="523" mass="57297">MTIKPPSATFNEFGQQNAAQHRELGHYVANDATFPTAYLRAVAAIASSDGILNVADFNALKDVAALMNDSALARVVLLECVERPLDWKTAFENLHAASAGIDQATAEEAFEAARSLLSIQGTRSRDMARDFAEALRYQIRPAELEVFPTDEKSLWSKVSLGSVRMLKGRKYADLADLCVRATGDVSLANAVLEFEQGALDKAELTARMTSACARVSQEIAAFNSRIADYETSSETAVAFLESAHGLQKQVGQRLAIADARIAFERETFDEDLEEAIHDAGNAFEREVVDRLNTDQWKRAATWESIAKSTFGKELERRVNRIISRRERSLQLIHEDLRLFQEEMALSRSTILKRLHHTELAGAAPALRLGTRLRNGAEDATNMTLKVGGAAAIGTGAAAYFLGAAAVMPVIAPVAPIVGGALLVAGAFKWMMNSAERKLEEVGHQREMFEKAFRQQLEAARGELAAQLDTTSQQFHQAADRMVQPVLLEAQAADRLATLHLKMARKLNDHSQKALAEMLAALPK</sequence>
<dbReference type="Proteomes" id="UP000628442">
    <property type="component" value="Unassembled WGS sequence"/>
</dbReference>
<keyword evidence="1" id="KW-0175">Coiled coil</keyword>
<name>A0A411X532_9BURK</name>
<keyword evidence="2" id="KW-0812">Transmembrane</keyword>
<proteinExistence type="predicted"/>
<feature type="coiled-coil region" evidence="1">
    <location>
        <begin position="431"/>
        <end position="473"/>
    </location>
</feature>